<reference evidence="1 2" key="1">
    <citation type="submission" date="2014-12" db="EMBL/GenBank/DDBJ databases">
        <title>Draft genome sequence of Terrisporobacter sp. 08-306576, isolated from the blood culture of a bacteremia patient.</title>
        <authorList>
            <person name="Lund L.C."/>
            <person name="Sydenham T.V."/>
            <person name="Hogh S.V."/>
            <person name="Skov M.N."/>
            <person name="Kemp M."/>
            <person name="Justesen U.S."/>
        </authorList>
    </citation>
    <scope>NUCLEOTIDE SEQUENCE [LARGE SCALE GENOMIC DNA]</scope>
    <source>
        <strain evidence="1 2">08-306576</strain>
    </source>
</reference>
<gene>
    <name evidence="1" type="ORF">QX51_12420</name>
</gene>
<dbReference type="GO" id="GO:0016787">
    <property type="term" value="F:hydrolase activity"/>
    <property type="evidence" value="ECO:0007669"/>
    <property type="project" value="UniProtKB-ARBA"/>
</dbReference>
<proteinExistence type="predicted"/>
<dbReference type="Gene3D" id="3.40.720.10">
    <property type="entry name" value="Alkaline Phosphatase, subunit A"/>
    <property type="match status" value="1"/>
</dbReference>
<evidence type="ECO:0000313" key="1">
    <source>
        <dbReference type="EMBL" id="KHS56775.1"/>
    </source>
</evidence>
<dbReference type="SUPFAM" id="SSF53649">
    <property type="entry name" value="Alkaline phosphatase-like"/>
    <property type="match status" value="1"/>
</dbReference>
<dbReference type="PANTHER" id="PTHR10151">
    <property type="entry name" value="ECTONUCLEOTIDE PYROPHOSPHATASE/PHOSPHODIESTERASE"/>
    <property type="match status" value="1"/>
</dbReference>
<protein>
    <recommendedName>
        <fullName evidence="3">Phosphodiesterase</fullName>
    </recommendedName>
</protein>
<dbReference type="EMBL" id="JWHR01000109">
    <property type="protein sequence ID" value="KHS56775.1"/>
    <property type="molecule type" value="Genomic_DNA"/>
</dbReference>
<evidence type="ECO:0000313" key="2">
    <source>
        <dbReference type="Proteomes" id="UP000031189"/>
    </source>
</evidence>
<accession>A0A0B3WQK9</accession>
<organism evidence="1 2">
    <name type="scientific">Terrisporobacter othiniensis</name>
    <dbReference type="NCBI Taxonomy" id="1577792"/>
    <lineage>
        <taxon>Bacteria</taxon>
        <taxon>Bacillati</taxon>
        <taxon>Bacillota</taxon>
        <taxon>Clostridia</taxon>
        <taxon>Peptostreptococcales</taxon>
        <taxon>Peptostreptococcaceae</taxon>
        <taxon>Terrisporobacter</taxon>
    </lineage>
</organism>
<dbReference type="STRING" id="1577792.QX51_12420"/>
<dbReference type="InterPro" id="IPR002591">
    <property type="entry name" value="Phosphodiest/P_Trfase"/>
</dbReference>
<dbReference type="CDD" id="cd16018">
    <property type="entry name" value="Enpp"/>
    <property type="match status" value="1"/>
</dbReference>
<dbReference type="Pfam" id="PF01663">
    <property type="entry name" value="Phosphodiest"/>
    <property type="match status" value="1"/>
</dbReference>
<dbReference type="Proteomes" id="UP000031189">
    <property type="component" value="Unassembled WGS sequence"/>
</dbReference>
<dbReference type="OrthoDB" id="9779418at2"/>
<dbReference type="InterPro" id="IPR017850">
    <property type="entry name" value="Alkaline_phosphatase_core_sf"/>
</dbReference>
<comment type="caution">
    <text evidence="1">The sequence shown here is derived from an EMBL/GenBank/DDBJ whole genome shotgun (WGS) entry which is preliminary data.</text>
</comment>
<evidence type="ECO:0008006" key="3">
    <source>
        <dbReference type="Google" id="ProtNLM"/>
    </source>
</evidence>
<name>A0A0B3WQK9_9FIRM</name>
<keyword evidence="2" id="KW-1185">Reference proteome</keyword>
<dbReference type="PANTHER" id="PTHR10151:SF120">
    <property type="entry name" value="BIS(5'-ADENOSYL)-TRIPHOSPHATASE"/>
    <property type="match status" value="1"/>
</dbReference>
<sequence length="437" mass="49430">MKMNNKPSVLLISIDALKPEFVFESEKIGVNLPNIKKYFVENGTYASKGVKSVFPTFTYTCHHSIITGTYPVTHGVHTNKVFDPTGKHMDAWNWYVSEDAKNLWECAKENGYISSSVGFPVSVGAKSDYHIPEIWRDGSHLDSKLIDAVSRPQGMVREMEKEIGRFAGGTDLTIEGDTIRQKAALWILDNKIKKHLEEKPFFMSCYYAAYDETAHINGVYSREAIEDLEKIDALVGELIEKAHEMTNNNVVVCVVSDHGTIDNKYDIKPNIIFVKNNLIEIDTNGKLINWDVWCQRSGGTGQIRLRDKENQEIKSKVEAVLKELLEDENSGISEVITGEEAKEIRRGFPDADYVIISKPGYEVREDTLGEYLDSNTAQKAQHGYCENLKDMRASFYIEGINIEKNRDIEELRLVDIAPTLAKIMGFEILTCEGKNIL</sequence>
<dbReference type="AlphaFoldDB" id="A0A0B3WQK9"/>